<dbReference type="AlphaFoldDB" id="X7F6L3"/>
<dbReference type="InterPro" id="IPR011006">
    <property type="entry name" value="CheY-like_superfamily"/>
</dbReference>
<dbReference type="InterPro" id="IPR000160">
    <property type="entry name" value="GGDEF_dom"/>
</dbReference>
<accession>X7F6L3</accession>
<feature type="compositionally biased region" description="Low complexity" evidence="4">
    <location>
        <begin position="464"/>
        <end position="478"/>
    </location>
</feature>
<dbReference type="SMART" id="SM00448">
    <property type="entry name" value="REC"/>
    <property type="match status" value="1"/>
</dbReference>
<protein>
    <recommendedName>
        <fullName evidence="1">diguanylate cyclase</fullName>
        <ecNumber evidence="1">2.7.7.65</ecNumber>
    </recommendedName>
</protein>
<evidence type="ECO:0000313" key="7">
    <source>
        <dbReference type="EMBL" id="ETX28378.1"/>
    </source>
</evidence>
<dbReference type="STRING" id="1449351.RISW2_06680"/>
<name>X7F6L3_9RHOB</name>
<evidence type="ECO:0000256" key="2">
    <source>
        <dbReference type="ARBA" id="ARBA00034247"/>
    </source>
</evidence>
<dbReference type="Pfam" id="PF00990">
    <property type="entry name" value="GGDEF"/>
    <property type="match status" value="1"/>
</dbReference>
<evidence type="ECO:0000259" key="6">
    <source>
        <dbReference type="PROSITE" id="PS50887"/>
    </source>
</evidence>
<dbReference type="GO" id="GO:0052621">
    <property type="term" value="F:diguanylate cyclase activity"/>
    <property type="evidence" value="ECO:0007669"/>
    <property type="project" value="UniProtKB-EC"/>
</dbReference>
<dbReference type="SUPFAM" id="SSF55073">
    <property type="entry name" value="Nucleotide cyclase"/>
    <property type="match status" value="1"/>
</dbReference>
<dbReference type="Pfam" id="PF00072">
    <property type="entry name" value="Response_reg"/>
    <property type="match status" value="1"/>
</dbReference>
<dbReference type="Gene3D" id="3.40.50.2300">
    <property type="match status" value="1"/>
</dbReference>
<organism evidence="7 8">
    <name type="scientific">Roseivivax isoporae LMG 25204</name>
    <dbReference type="NCBI Taxonomy" id="1449351"/>
    <lineage>
        <taxon>Bacteria</taxon>
        <taxon>Pseudomonadati</taxon>
        <taxon>Pseudomonadota</taxon>
        <taxon>Alphaproteobacteria</taxon>
        <taxon>Rhodobacterales</taxon>
        <taxon>Roseobacteraceae</taxon>
        <taxon>Roseivivax</taxon>
    </lineage>
</organism>
<gene>
    <name evidence="7" type="ORF">RISW2_06680</name>
</gene>
<dbReference type="Gene3D" id="3.30.70.270">
    <property type="match status" value="1"/>
</dbReference>
<dbReference type="InterPro" id="IPR029787">
    <property type="entry name" value="Nucleotide_cyclase"/>
</dbReference>
<dbReference type="PROSITE" id="PS50110">
    <property type="entry name" value="RESPONSE_REGULATORY"/>
    <property type="match status" value="1"/>
</dbReference>
<dbReference type="SUPFAM" id="SSF52172">
    <property type="entry name" value="CheY-like"/>
    <property type="match status" value="1"/>
</dbReference>
<sequence length="492" mass="52293">MPGRILIADDIATQRIGLRVKLASACYDVLQATSGTEALDVVRRHRPDLVIAADSLPDMSGVQLCASLRALGGDAPPCVLVQPADMPEARVAALSAGAEDVLVRPLDEPVLLARMRSLLRARDSERELRLREDTCRAFGMAEAGAAFDRPARIALLGDRGAADIERLAADLRRDVRGAEIVLAKREELLRSAPGRWEVCVILAGPRPRGSLDLLSDLRASAATRRAAILYVAASGNGPQAATALDLGADDILVGSPPAMELAIRIRKQVTRKKVADRLRDTVREGLRAALTDPLTGLYNRRYALPHLDRVAEAARAARQCCSVLMADIDAFKAINDRYGHAVGDRVIAAVALRLSQNLRASDLVSRYGGEEFLITLPDADLAQAQVTAARLCAQVRTHPVPVGPDVAAVPVTISIGVAAGPGTGPEPGRRMIELADAALYAAKTGGRDRYFAAAVVALDPVPGAAADRAPREPAAAQRRSARRAISRESRSA</sequence>
<dbReference type="eggNOG" id="COG3706">
    <property type="taxonomic scope" value="Bacteria"/>
</dbReference>
<dbReference type="PANTHER" id="PTHR45138">
    <property type="entry name" value="REGULATORY COMPONENTS OF SENSORY TRANSDUCTION SYSTEM"/>
    <property type="match status" value="1"/>
</dbReference>
<dbReference type="EMBL" id="JAME01000019">
    <property type="protein sequence ID" value="ETX28378.1"/>
    <property type="molecule type" value="Genomic_DNA"/>
</dbReference>
<dbReference type="PATRIC" id="fig|1449351.3.peg.2625"/>
<comment type="caution">
    <text evidence="7">The sequence shown here is derived from an EMBL/GenBank/DDBJ whole genome shotgun (WGS) entry which is preliminary data.</text>
</comment>
<dbReference type="PROSITE" id="PS50887">
    <property type="entry name" value="GGDEF"/>
    <property type="match status" value="1"/>
</dbReference>
<dbReference type="FunFam" id="3.30.70.270:FF:000001">
    <property type="entry name" value="Diguanylate cyclase domain protein"/>
    <property type="match status" value="1"/>
</dbReference>
<dbReference type="NCBIfam" id="TIGR00254">
    <property type="entry name" value="GGDEF"/>
    <property type="match status" value="1"/>
</dbReference>
<dbReference type="PANTHER" id="PTHR45138:SF9">
    <property type="entry name" value="DIGUANYLATE CYCLASE DGCM-RELATED"/>
    <property type="match status" value="1"/>
</dbReference>
<comment type="catalytic activity">
    <reaction evidence="2">
        <text>2 GTP = 3',3'-c-di-GMP + 2 diphosphate</text>
        <dbReference type="Rhea" id="RHEA:24898"/>
        <dbReference type="ChEBI" id="CHEBI:33019"/>
        <dbReference type="ChEBI" id="CHEBI:37565"/>
        <dbReference type="ChEBI" id="CHEBI:58805"/>
        <dbReference type="EC" id="2.7.7.65"/>
    </reaction>
</comment>
<feature type="domain" description="GGDEF" evidence="6">
    <location>
        <begin position="319"/>
        <end position="455"/>
    </location>
</feature>
<dbReference type="GO" id="GO:1902201">
    <property type="term" value="P:negative regulation of bacterial-type flagellum-dependent cell motility"/>
    <property type="evidence" value="ECO:0007669"/>
    <property type="project" value="TreeGrafter"/>
</dbReference>
<dbReference type="InterPro" id="IPR043128">
    <property type="entry name" value="Rev_trsase/Diguanyl_cyclase"/>
</dbReference>
<feature type="region of interest" description="Disordered" evidence="4">
    <location>
        <begin position="462"/>
        <end position="492"/>
    </location>
</feature>
<dbReference type="Proteomes" id="UP000023430">
    <property type="component" value="Unassembled WGS sequence"/>
</dbReference>
<dbReference type="CDD" id="cd01949">
    <property type="entry name" value="GGDEF"/>
    <property type="match status" value="1"/>
</dbReference>
<keyword evidence="8" id="KW-1185">Reference proteome</keyword>
<dbReference type="GO" id="GO:0000160">
    <property type="term" value="P:phosphorelay signal transduction system"/>
    <property type="evidence" value="ECO:0007669"/>
    <property type="project" value="InterPro"/>
</dbReference>
<dbReference type="EC" id="2.7.7.65" evidence="1"/>
<evidence type="ECO:0000256" key="1">
    <source>
        <dbReference type="ARBA" id="ARBA00012528"/>
    </source>
</evidence>
<comment type="caution">
    <text evidence="3">Lacks conserved residue(s) required for the propagation of feature annotation.</text>
</comment>
<evidence type="ECO:0000256" key="4">
    <source>
        <dbReference type="SAM" id="MobiDB-lite"/>
    </source>
</evidence>
<evidence type="ECO:0000256" key="3">
    <source>
        <dbReference type="PROSITE-ProRule" id="PRU00169"/>
    </source>
</evidence>
<dbReference type="GO" id="GO:0043709">
    <property type="term" value="P:cell adhesion involved in single-species biofilm formation"/>
    <property type="evidence" value="ECO:0007669"/>
    <property type="project" value="TreeGrafter"/>
</dbReference>
<dbReference type="SMART" id="SM00267">
    <property type="entry name" value="GGDEF"/>
    <property type="match status" value="1"/>
</dbReference>
<dbReference type="InterPro" id="IPR001789">
    <property type="entry name" value="Sig_transdc_resp-reg_receiver"/>
</dbReference>
<reference evidence="7 8" key="1">
    <citation type="submission" date="2014-01" db="EMBL/GenBank/DDBJ databases">
        <title>Roseivivax isoporae LMG 25204 Genome Sequencing.</title>
        <authorList>
            <person name="Lai Q."/>
            <person name="Li G."/>
            <person name="Shao Z."/>
        </authorList>
    </citation>
    <scope>NUCLEOTIDE SEQUENCE [LARGE SCALE GENOMIC DNA]</scope>
    <source>
        <strain evidence="7 8">LMG 25204</strain>
    </source>
</reference>
<evidence type="ECO:0000259" key="5">
    <source>
        <dbReference type="PROSITE" id="PS50110"/>
    </source>
</evidence>
<evidence type="ECO:0000313" key="8">
    <source>
        <dbReference type="Proteomes" id="UP000023430"/>
    </source>
</evidence>
<proteinExistence type="predicted"/>
<dbReference type="GO" id="GO:0005886">
    <property type="term" value="C:plasma membrane"/>
    <property type="evidence" value="ECO:0007669"/>
    <property type="project" value="TreeGrafter"/>
</dbReference>
<dbReference type="RefSeq" id="WP_051492017.1">
    <property type="nucleotide sequence ID" value="NZ_JAME01000019.1"/>
</dbReference>
<dbReference type="OrthoDB" id="9812260at2"/>
<feature type="domain" description="Response regulatory" evidence="5">
    <location>
        <begin position="4"/>
        <end position="119"/>
    </location>
</feature>
<dbReference type="eggNOG" id="COG0745">
    <property type="taxonomic scope" value="Bacteria"/>
</dbReference>
<dbReference type="InterPro" id="IPR050469">
    <property type="entry name" value="Diguanylate_Cyclase"/>
</dbReference>